<dbReference type="EMBL" id="DWWA01000056">
    <property type="protein sequence ID" value="HJC73323.1"/>
    <property type="molecule type" value="Genomic_DNA"/>
</dbReference>
<proteinExistence type="predicted"/>
<evidence type="ECO:0000313" key="1">
    <source>
        <dbReference type="EMBL" id="HJC73323.1"/>
    </source>
</evidence>
<reference evidence="1" key="2">
    <citation type="submission" date="2021-04" db="EMBL/GenBank/DDBJ databases">
        <authorList>
            <person name="Gilroy R."/>
        </authorList>
    </citation>
    <scope>NUCLEOTIDE SEQUENCE</scope>
    <source>
        <strain evidence="1">5933</strain>
    </source>
</reference>
<name>A0A9D2Q5J9_9FIRM</name>
<dbReference type="Proteomes" id="UP000823918">
    <property type="component" value="Unassembled WGS sequence"/>
</dbReference>
<gene>
    <name evidence="1" type="ORF">H9698_11120</name>
</gene>
<organism evidence="1 2">
    <name type="scientific">Candidatus Ruthenibacterium merdavium</name>
    <dbReference type="NCBI Taxonomy" id="2838752"/>
    <lineage>
        <taxon>Bacteria</taxon>
        <taxon>Bacillati</taxon>
        <taxon>Bacillota</taxon>
        <taxon>Clostridia</taxon>
        <taxon>Eubacteriales</taxon>
        <taxon>Oscillospiraceae</taxon>
        <taxon>Ruthenibacterium</taxon>
    </lineage>
</organism>
<reference evidence="1" key="1">
    <citation type="journal article" date="2021" name="PeerJ">
        <title>Extensive microbial diversity within the chicken gut microbiome revealed by metagenomics and culture.</title>
        <authorList>
            <person name="Gilroy R."/>
            <person name="Ravi A."/>
            <person name="Getino M."/>
            <person name="Pursley I."/>
            <person name="Horton D.L."/>
            <person name="Alikhan N.F."/>
            <person name="Baker D."/>
            <person name="Gharbi K."/>
            <person name="Hall N."/>
            <person name="Watson M."/>
            <person name="Adriaenssens E.M."/>
            <person name="Foster-Nyarko E."/>
            <person name="Jarju S."/>
            <person name="Secka A."/>
            <person name="Antonio M."/>
            <person name="Oren A."/>
            <person name="Chaudhuri R.R."/>
            <person name="La Ragione R."/>
            <person name="Hildebrand F."/>
            <person name="Pallen M.J."/>
        </authorList>
    </citation>
    <scope>NUCLEOTIDE SEQUENCE</scope>
    <source>
        <strain evidence="1">5933</strain>
    </source>
</reference>
<comment type="caution">
    <text evidence="1">The sequence shown here is derived from an EMBL/GenBank/DDBJ whole genome shotgun (WGS) entry which is preliminary data.</text>
</comment>
<accession>A0A9D2Q5J9</accession>
<dbReference type="AlphaFoldDB" id="A0A9D2Q5J9"/>
<protein>
    <submittedName>
        <fullName evidence="1">Uncharacterized protein</fullName>
    </submittedName>
</protein>
<sequence>MTEQQMPEMPGFVYMGEIETPRGELSIKLQREARERKASRQVTNELIRATI</sequence>
<evidence type="ECO:0000313" key="2">
    <source>
        <dbReference type="Proteomes" id="UP000823918"/>
    </source>
</evidence>